<dbReference type="InterPro" id="IPR002652">
    <property type="entry name" value="Importin-a_IBB"/>
</dbReference>
<evidence type="ECO:0000256" key="1">
    <source>
        <dbReference type="ARBA" id="ARBA00010394"/>
    </source>
</evidence>
<evidence type="ECO:0000256" key="3">
    <source>
        <dbReference type="ARBA" id="ARBA00022737"/>
    </source>
</evidence>
<dbReference type="InterPro" id="IPR011989">
    <property type="entry name" value="ARM-like"/>
</dbReference>
<dbReference type="InterPro" id="IPR016024">
    <property type="entry name" value="ARM-type_fold"/>
</dbReference>
<feature type="domain" description="IBB" evidence="8">
    <location>
        <begin position="1"/>
        <end position="55"/>
    </location>
</feature>
<dbReference type="SUPFAM" id="SSF48371">
    <property type="entry name" value="ARM repeat"/>
    <property type="match status" value="1"/>
</dbReference>
<reference evidence="9 10" key="1">
    <citation type="submission" date="2015-08" db="EMBL/GenBank/DDBJ databases">
        <title>Next Generation Sequencing and Analysis of the Genome of Puccinia sorghi L Schw, the Causal Agent of Maize Common Rust.</title>
        <authorList>
            <person name="Rochi L."/>
            <person name="Burguener G."/>
            <person name="Darino M."/>
            <person name="Turjanski A."/>
            <person name="Kreff E."/>
            <person name="Dieguez M.J."/>
            <person name="Sacco F."/>
        </authorList>
    </citation>
    <scope>NUCLEOTIDE SEQUENCE [LARGE SCALE GENOMIC DNA]</scope>
    <source>
        <strain evidence="9 10">RO10H11247</strain>
    </source>
</reference>
<dbReference type="EMBL" id="LAVV01009468">
    <property type="protein sequence ID" value="KNZ50533.1"/>
    <property type="molecule type" value="Genomic_DNA"/>
</dbReference>
<dbReference type="Gene3D" id="1.20.5.690">
    <property type="entry name" value="Importin-alpha, importin-beta-binding domain"/>
    <property type="match status" value="1"/>
</dbReference>
<dbReference type="PROSITE" id="PS51214">
    <property type="entry name" value="IBB"/>
    <property type="match status" value="1"/>
</dbReference>
<dbReference type="Pfam" id="PF00514">
    <property type="entry name" value="Arm"/>
    <property type="match status" value="7"/>
</dbReference>
<keyword evidence="2 5" id="KW-0813">Transport</keyword>
<evidence type="ECO:0000256" key="4">
    <source>
        <dbReference type="ARBA" id="ARBA00022927"/>
    </source>
</evidence>
<proteinExistence type="inferred from homology"/>
<sequence length="562" mass="62551">MSSQTHRQSNYKNKNLFKNDELRRRREEQQVEIRKAKREECVAKRRNFQVDASGPDSDDESVATALDSQRGWLLAQCWTPQSLQEQLPLMVQGVFSDTVDEQLDATMKFRKLLSKEKNPPIEKVIECGVVDRFVEFLRSPHSMIQVNRSLRLNLRSLSPYDRKRHDFLTSFFFLIPPDRRSQFEAAWALTNIASGTSDHTNVVIEADAVPIFIELLSSPVLDVREQAVWALGNIAGDSPACRDYVLKHNALQPLLGLLNENHKLSMLRNATWTLSNFCRGKNPQPLWEQIQTVIESGVVRRLVDLLMHPSTAVQTPALRSVGNIVTGDDLQTQVVIASGALAALLSLLSSSKDGIRKEACWTISNITAGSPHQIQAVIEAGIIPPLVNILQNADFKTKKEAAWAISNATSGGLQEPQQIRYLVEHGCIKPLCDLLKALDNKIIQVALDGLDNILKVGEADKEKHNGVNLYATYIEEAGGMHTIHNLQHHENLDIYRKCFYIMDKYYTDEEGEETGIGGPTTDETGAFAFQSDVAAPQGGFSFGLPNTDTAEGGQPAPDQNMS</sequence>
<dbReference type="SMART" id="SM00185">
    <property type="entry name" value="ARM"/>
    <property type="match status" value="7"/>
</dbReference>
<dbReference type="PROSITE" id="PS50176">
    <property type="entry name" value="ARM_REPEAT"/>
    <property type="match status" value="3"/>
</dbReference>
<feature type="compositionally biased region" description="Polar residues" evidence="7">
    <location>
        <begin position="1"/>
        <end position="13"/>
    </location>
</feature>
<feature type="repeat" description="ARM" evidence="6">
    <location>
        <begin position="297"/>
        <end position="339"/>
    </location>
</feature>
<dbReference type="GO" id="GO:0006606">
    <property type="term" value="P:protein import into nucleus"/>
    <property type="evidence" value="ECO:0007669"/>
    <property type="project" value="InterPro"/>
</dbReference>
<dbReference type="Proteomes" id="UP000037035">
    <property type="component" value="Unassembled WGS sequence"/>
</dbReference>
<evidence type="ECO:0000313" key="10">
    <source>
        <dbReference type="Proteomes" id="UP000037035"/>
    </source>
</evidence>
<accession>A0A0L6UPR7</accession>
<dbReference type="InterPro" id="IPR032413">
    <property type="entry name" value="Arm_3"/>
</dbReference>
<dbReference type="OrthoDB" id="29145at2759"/>
<dbReference type="GO" id="GO:0005737">
    <property type="term" value="C:cytoplasm"/>
    <property type="evidence" value="ECO:0007669"/>
    <property type="project" value="InterPro"/>
</dbReference>
<dbReference type="GO" id="GO:0061608">
    <property type="term" value="F:nuclear import signal receptor activity"/>
    <property type="evidence" value="ECO:0007669"/>
    <property type="project" value="InterPro"/>
</dbReference>
<dbReference type="InterPro" id="IPR024931">
    <property type="entry name" value="Importin_alpha"/>
</dbReference>
<dbReference type="Pfam" id="PF16186">
    <property type="entry name" value="Arm_3"/>
    <property type="match status" value="1"/>
</dbReference>
<feature type="region of interest" description="Disordered" evidence="7">
    <location>
        <begin position="1"/>
        <end position="28"/>
    </location>
</feature>
<dbReference type="Gene3D" id="1.25.10.10">
    <property type="entry name" value="Leucine-rich Repeat Variant"/>
    <property type="match status" value="2"/>
</dbReference>
<feature type="region of interest" description="Disordered" evidence="7">
    <location>
        <begin position="536"/>
        <end position="562"/>
    </location>
</feature>
<dbReference type="VEuPathDB" id="FungiDB:VP01_436g8"/>
<dbReference type="PANTHER" id="PTHR23316">
    <property type="entry name" value="IMPORTIN ALPHA"/>
    <property type="match status" value="1"/>
</dbReference>
<keyword evidence="10" id="KW-1185">Reference proteome</keyword>
<evidence type="ECO:0000313" key="9">
    <source>
        <dbReference type="EMBL" id="KNZ50533.1"/>
    </source>
</evidence>
<dbReference type="STRING" id="27349.A0A0L6UPR7"/>
<protein>
    <recommendedName>
        <fullName evidence="5">Importin subunit alpha</fullName>
    </recommendedName>
</protein>
<organism evidence="9 10">
    <name type="scientific">Puccinia sorghi</name>
    <dbReference type="NCBI Taxonomy" id="27349"/>
    <lineage>
        <taxon>Eukaryota</taxon>
        <taxon>Fungi</taxon>
        <taxon>Dikarya</taxon>
        <taxon>Basidiomycota</taxon>
        <taxon>Pucciniomycotina</taxon>
        <taxon>Pucciniomycetes</taxon>
        <taxon>Pucciniales</taxon>
        <taxon>Pucciniaceae</taxon>
        <taxon>Puccinia</taxon>
    </lineage>
</organism>
<dbReference type="FunFam" id="1.20.5.690:FF:000003">
    <property type="entry name" value="Importin subunit alpha"/>
    <property type="match status" value="1"/>
</dbReference>
<dbReference type="AlphaFoldDB" id="A0A0L6UPR7"/>
<evidence type="ECO:0000256" key="6">
    <source>
        <dbReference type="PROSITE-ProRule" id="PRU00259"/>
    </source>
</evidence>
<evidence type="ECO:0000256" key="5">
    <source>
        <dbReference type="PIRNR" id="PIRNR005673"/>
    </source>
</evidence>
<dbReference type="InterPro" id="IPR000225">
    <property type="entry name" value="Armadillo"/>
</dbReference>
<feature type="repeat" description="ARM" evidence="6">
    <location>
        <begin position="207"/>
        <end position="235"/>
    </location>
</feature>
<keyword evidence="3" id="KW-0677">Repeat</keyword>
<dbReference type="Pfam" id="PF01749">
    <property type="entry name" value="IBB"/>
    <property type="match status" value="1"/>
</dbReference>
<evidence type="ECO:0000256" key="2">
    <source>
        <dbReference type="ARBA" id="ARBA00022448"/>
    </source>
</evidence>
<dbReference type="PIRSF" id="PIRSF005673">
    <property type="entry name" value="Importin_alpha"/>
    <property type="match status" value="1"/>
</dbReference>
<evidence type="ECO:0000256" key="7">
    <source>
        <dbReference type="SAM" id="MobiDB-lite"/>
    </source>
</evidence>
<gene>
    <name evidence="9" type="ORF">VP01_436g8</name>
</gene>
<feature type="compositionally biased region" description="Basic and acidic residues" evidence="7">
    <location>
        <begin position="17"/>
        <end position="28"/>
    </location>
</feature>
<dbReference type="InterPro" id="IPR036975">
    <property type="entry name" value="Importin-a_IBB_sf"/>
</dbReference>
<keyword evidence="4 5" id="KW-0653">Protein transport</keyword>
<evidence type="ECO:0000259" key="8">
    <source>
        <dbReference type="PROSITE" id="PS51214"/>
    </source>
</evidence>
<name>A0A0L6UPR7_9BASI</name>
<comment type="similarity">
    <text evidence="1 5">Belongs to the importin alpha family.</text>
</comment>
<feature type="repeat" description="ARM" evidence="6">
    <location>
        <begin position="339"/>
        <end position="381"/>
    </location>
</feature>
<comment type="caution">
    <text evidence="9">The sequence shown here is derived from an EMBL/GenBank/DDBJ whole genome shotgun (WGS) entry which is preliminary data.</text>
</comment>